<dbReference type="AlphaFoldDB" id="A0A852V125"/>
<dbReference type="InterPro" id="IPR038056">
    <property type="entry name" value="YjbR-like_sf"/>
</dbReference>
<dbReference type="Proteomes" id="UP000576393">
    <property type="component" value="Unassembled WGS sequence"/>
</dbReference>
<keyword evidence="1" id="KW-0238">DNA-binding</keyword>
<dbReference type="EMBL" id="JACCCO010000001">
    <property type="protein sequence ID" value="NYF41368.1"/>
    <property type="molecule type" value="Genomic_DNA"/>
</dbReference>
<dbReference type="Gene3D" id="3.90.1150.30">
    <property type="match status" value="1"/>
</dbReference>
<evidence type="ECO:0000313" key="2">
    <source>
        <dbReference type="Proteomes" id="UP000576393"/>
    </source>
</evidence>
<reference evidence="1 2" key="1">
    <citation type="submission" date="2020-07" db="EMBL/GenBank/DDBJ databases">
        <title>Sequencing the genomes of 1000 actinobacteria strains.</title>
        <authorList>
            <person name="Klenk H.-P."/>
        </authorList>
    </citation>
    <scope>NUCLEOTIDE SEQUENCE [LARGE SCALE GENOMIC DNA]</scope>
    <source>
        <strain evidence="1 2">DSM 45763</strain>
    </source>
</reference>
<sequence>MDEWRETRRTLREFALGLPEAYEDHPWGDTVVKVNKKIFAFLGAEEPAGDRRPAVWLKLPESHGHALSVAGAEPSRYGLGRAFWVTIPLDGGAPPEIEVLLDWVEESYRAVAPKRLVTALDALGGL</sequence>
<dbReference type="Pfam" id="PF04237">
    <property type="entry name" value="YjbR"/>
    <property type="match status" value="1"/>
</dbReference>
<dbReference type="SUPFAM" id="SSF142906">
    <property type="entry name" value="YjbR-like"/>
    <property type="match status" value="1"/>
</dbReference>
<accession>A0A852V125</accession>
<dbReference type="InterPro" id="IPR058532">
    <property type="entry name" value="YjbR/MT2646/Rv2570-like"/>
</dbReference>
<proteinExistence type="predicted"/>
<keyword evidence="2" id="KW-1185">Reference proteome</keyword>
<evidence type="ECO:0000313" key="1">
    <source>
        <dbReference type="EMBL" id="NYF41368.1"/>
    </source>
</evidence>
<name>A0A852V125_9ACTN</name>
<comment type="caution">
    <text evidence="1">The sequence shown here is derived from an EMBL/GenBank/DDBJ whole genome shotgun (WGS) entry which is preliminary data.</text>
</comment>
<protein>
    <submittedName>
        <fullName evidence="1">Putative DNA-binding protein (MmcQ/YjbR family)</fullName>
    </submittedName>
</protein>
<gene>
    <name evidence="1" type="ORF">HDA43_003527</name>
</gene>
<organism evidence="1 2">
    <name type="scientific">Streptosporangium sandarakinum</name>
    <dbReference type="NCBI Taxonomy" id="1260955"/>
    <lineage>
        <taxon>Bacteria</taxon>
        <taxon>Bacillati</taxon>
        <taxon>Actinomycetota</taxon>
        <taxon>Actinomycetes</taxon>
        <taxon>Streptosporangiales</taxon>
        <taxon>Streptosporangiaceae</taxon>
        <taxon>Streptosporangium</taxon>
    </lineage>
</organism>
<dbReference type="GO" id="GO:0003677">
    <property type="term" value="F:DNA binding"/>
    <property type="evidence" value="ECO:0007669"/>
    <property type="project" value="UniProtKB-KW"/>
</dbReference>
<dbReference type="RefSeq" id="WP_218911757.1">
    <property type="nucleotide sequence ID" value="NZ_CP192034.1"/>
</dbReference>